<dbReference type="RefSeq" id="WP_073583323.1">
    <property type="nucleotide sequence ID" value="NZ_AP024897.1"/>
</dbReference>
<dbReference type="EMBL" id="FRFG01000029">
    <property type="protein sequence ID" value="SHO56886.1"/>
    <property type="molecule type" value="Genomic_DNA"/>
</dbReference>
<evidence type="ECO:0000313" key="2">
    <source>
        <dbReference type="EMBL" id="SHO56886.1"/>
    </source>
</evidence>
<dbReference type="InterPro" id="IPR000014">
    <property type="entry name" value="PAS"/>
</dbReference>
<reference evidence="3" key="1">
    <citation type="submission" date="2016-12" db="EMBL/GenBank/DDBJ databases">
        <authorList>
            <person name="Rodrigo-Torres L."/>
            <person name="Arahal R.D."/>
            <person name="Lucena T."/>
        </authorList>
    </citation>
    <scope>NUCLEOTIDE SEQUENCE [LARGE SCALE GENOMIC DNA]</scope>
</reference>
<protein>
    <submittedName>
        <fullName evidence="2">Aerotaxis receptor</fullName>
    </submittedName>
</protein>
<accession>A0A1M7YWL8</accession>
<proteinExistence type="predicted"/>
<dbReference type="Proteomes" id="UP000184600">
    <property type="component" value="Unassembled WGS sequence"/>
</dbReference>
<dbReference type="CDD" id="cd00130">
    <property type="entry name" value="PAS"/>
    <property type="match status" value="1"/>
</dbReference>
<evidence type="ECO:0000313" key="3">
    <source>
        <dbReference type="Proteomes" id="UP000184600"/>
    </source>
</evidence>
<evidence type="ECO:0000259" key="1">
    <source>
        <dbReference type="PROSITE" id="PS50112"/>
    </source>
</evidence>
<keyword evidence="2" id="KW-0675">Receptor</keyword>
<dbReference type="InterPro" id="IPR013655">
    <property type="entry name" value="PAS_fold_3"/>
</dbReference>
<organism evidence="2 3">
    <name type="scientific">Vibrio quintilis</name>
    <dbReference type="NCBI Taxonomy" id="1117707"/>
    <lineage>
        <taxon>Bacteria</taxon>
        <taxon>Pseudomonadati</taxon>
        <taxon>Pseudomonadota</taxon>
        <taxon>Gammaproteobacteria</taxon>
        <taxon>Vibrionales</taxon>
        <taxon>Vibrionaceae</taxon>
        <taxon>Vibrio</taxon>
    </lineage>
</organism>
<dbReference type="SUPFAM" id="SSF55785">
    <property type="entry name" value="PYP-like sensor domain (PAS domain)"/>
    <property type="match status" value="1"/>
</dbReference>
<dbReference type="STRING" id="1117707.VQ7734_02655"/>
<dbReference type="InterPro" id="IPR035965">
    <property type="entry name" value="PAS-like_dom_sf"/>
</dbReference>
<dbReference type="AlphaFoldDB" id="A0A1M7YWL8"/>
<dbReference type="OrthoDB" id="5675566at2"/>
<sequence length="178" mass="21037">MYSAAENEISLGKDELIITKTDIQGKITYANRVFMRVANYSEQDLLGHDHNIIRHPDMPRGVFYGLWKTLKSGSEFFGFIKNYTADKNYYWVFANVTPDYLNHKVAGFFSVRRYAPGQAKDEMIDIYRQMLEQERAVDRSRAPEASWLWMNEFIQSEYQMGYEEFVLRLYDKHQRGGE</sequence>
<name>A0A1M7YWL8_9VIBR</name>
<feature type="domain" description="PAS" evidence="1">
    <location>
        <begin position="18"/>
        <end position="57"/>
    </location>
</feature>
<dbReference type="Gene3D" id="3.30.450.20">
    <property type="entry name" value="PAS domain"/>
    <property type="match status" value="1"/>
</dbReference>
<gene>
    <name evidence="2" type="primary">aer_2</name>
    <name evidence="2" type="ORF">VQ7734_02655</name>
</gene>
<keyword evidence="3" id="KW-1185">Reference proteome</keyword>
<dbReference type="PROSITE" id="PS50112">
    <property type="entry name" value="PAS"/>
    <property type="match status" value="1"/>
</dbReference>
<dbReference type="Pfam" id="PF08447">
    <property type="entry name" value="PAS_3"/>
    <property type="match status" value="1"/>
</dbReference>